<proteinExistence type="predicted"/>
<dbReference type="EMBL" id="CM044703">
    <property type="protein sequence ID" value="KAI5672369.1"/>
    <property type="molecule type" value="Genomic_DNA"/>
</dbReference>
<dbReference type="Proteomes" id="UP001060085">
    <property type="component" value="Linkage Group LG03"/>
</dbReference>
<evidence type="ECO:0000313" key="1">
    <source>
        <dbReference type="EMBL" id="KAI5672369.1"/>
    </source>
</evidence>
<organism evidence="1 2">
    <name type="scientific">Catharanthus roseus</name>
    <name type="common">Madagascar periwinkle</name>
    <name type="synonym">Vinca rosea</name>
    <dbReference type="NCBI Taxonomy" id="4058"/>
    <lineage>
        <taxon>Eukaryota</taxon>
        <taxon>Viridiplantae</taxon>
        <taxon>Streptophyta</taxon>
        <taxon>Embryophyta</taxon>
        <taxon>Tracheophyta</taxon>
        <taxon>Spermatophyta</taxon>
        <taxon>Magnoliopsida</taxon>
        <taxon>eudicotyledons</taxon>
        <taxon>Gunneridae</taxon>
        <taxon>Pentapetalae</taxon>
        <taxon>asterids</taxon>
        <taxon>lamiids</taxon>
        <taxon>Gentianales</taxon>
        <taxon>Apocynaceae</taxon>
        <taxon>Rauvolfioideae</taxon>
        <taxon>Vinceae</taxon>
        <taxon>Catharanthinae</taxon>
        <taxon>Catharanthus</taxon>
    </lineage>
</organism>
<sequence length="126" mass="14989">MSSKFISMSISHLVANNLEIPVSNVIEEVQLRKNGKHIHCLVLMLLQFVEKMVREQILMCQRYIRENVQKTYQANFNPVLSENFWRDVPYNLTFYAPNMKKERCRKQGTRFQGEMDYRNSDSPPKM</sequence>
<accession>A0ACC0BIE2</accession>
<evidence type="ECO:0000313" key="2">
    <source>
        <dbReference type="Proteomes" id="UP001060085"/>
    </source>
</evidence>
<gene>
    <name evidence="1" type="ORF">M9H77_12733</name>
</gene>
<reference evidence="2" key="1">
    <citation type="journal article" date="2023" name="Nat. Plants">
        <title>Single-cell RNA sequencing provides a high-resolution roadmap for understanding the multicellular compartmentation of specialized metabolism.</title>
        <authorList>
            <person name="Sun S."/>
            <person name="Shen X."/>
            <person name="Li Y."/>
            <person name="Li Y."/>
            <person name="Wang S."/>
            <person name="Li R."/>
            <person name="Zhang H."/>
            <person name="Shen G."/>
            <person name="Guo B."/>
            <person name="Wei J."/>
            <person name="Xu J."/>
            <person name="St-Pierre B."/>
            <person name="Chen S."/>
            <person name="Sun C."/>
        </authorList>
    </citation>
    <scope>NUCLEOTIDE SEQUENCE [LARGE SCALE GENOMIC DNA]</scope>
</reference>
<comment type="caution">
    <text evidence="1">The sequence shown here is derived from an EMBL/GenBank/DDBJ whole genome shotgun (WGS) entry which is preliminary data.</text>
</comment>
<protein>
    <submittedName>
        <fullName evidence="1">Uncharacterized protein</fullName>
    </submittedName>
</protein>
<name>A0ACC0BIE2_CATRO</name>
<keyword evidence="2" id="KW-1185">Reference proteome</keyword>